<proteinExistence type="predicted"/>
<protein>
    <submittedName>
        <fullName evidence="1">Uncharacterized protein</fullName>
    </submittedName>
</protein>
<reference evidence="1 2" key="1">
    <citation type="submission" date="2021-01" db="EMBL/GenBank/DDBJ databases">
        <title>Complete genome sequence of Erwinia rhapontici MAFF 311153.</title>
        <authorList>
            <person name="Morohoshi T."/>
            <person name="Someya N."/>
        </authorList>
    </citation>
    <scope>NUCLEOTIDE SEQUENCE [LARGE SCALE GENOMIC DNA]</scope>
    <source>
        <strain evidence="1 2">MAFF 311153</strain>
    </source>
</reference>
<sequence length="74" mass="8079">MENALSTVTAHARTQWIDRLEAVAVFIPLNGRFRLKPGVRGACTESLTGLVTGIFPDCDLLLIAGKINYCTFVI</sequence>
<evidence type="ECO:0000313" key="1">
    <source>
        <dbReference type="EMBL" id="BCQ36842.1"/>
    </source>
</evidence>
<name>A0ABM7N5U6_ERWRD</name>
<accession>A0ABM7N5U6</accession>
<dbReference type="Proteomes" id="UP000677515">
    <property type="component" value="Chromosome"/>
</dbReference>
<gene>
    <name evidence="1" type="ORF">ERHA53_41850</name>
</gene>
<evidence type="ECO:0000313" key="2">
    <source>
        <dbReference type="Proteomes" id="UP000677515"/>
    </source>
</evidence>
<keyword evidence="2" id="KW-1185">Reference proteome</keyword>
<organism evidence="1 2">
    <name type="scientific">Erwinia rhapontici</name>
    <name type="common">Pectobacterium rhapontici</name>
    <dbReference type="NCBI Taxonomy" id="55212"/>
    <lineage>
        <taxon>Bacteria</taxon>
        <taxon>Pseudomonadati</taxon>
        <taxon>Pseudomonadota</taxon>
        <taxon>Gammaproteobacteria</taxon>
        <taxon>Enterobacterales</taxon>
        <taxon>Erwiniaceae</taxon>
        <taxon>Erwinia</taxon>
    </lineage>
</organism>
<dbReference type="EMBL" id="AP024329">
    <property type="protein sequence ID" value="BCQ36842.1"/>
    <property type="molecule type" value="Genomic_DNA"/>
</dbReference>